<dbReference type="InterPro" id="IPR040079">
    <property type="entry name" value="Glutathione_S-Trfase"/>
</dbReference>
<dbReference type="SUPFAM" id="SSF47616">
    <property type="entry name" value="GST C-terminal domain-like"/>
    <property type="match status" value="1"/>
</dbReference>
<dbReference type="PROSITE" id="PS50405">
    <property type="entry name" value="GST_CTER"/>
    <property type="match status" value="1"/>
</dbReference>
<dbReference type="KEGG" id="ppnm:LV28_05915"/>
<evidence type="ECO:0000313" key="6">
    <source>
        <dbReference type="EMBL" id="SUA76019.1"/>
    </source>
</evidence>
<dbReference type="AlphaFoldDB" id="A0A378YHZ2"/>
<feature type="domain" description="GST C-terminal" evidence="5">
    <location>
        <begin position="85"/>
        <end position="198"/>
    </location>
</feature>
<dbReference type="KEGG" id="prb:X636_01930"/>
<comment type="similarity">
    <text evidence="1 3">Belongs to the GST superfamily.</text>
</comment>
<dbReference type="Proteomes" id="UP000361468">
    <property type="component" value="Unassembled WGS sequence"/>
</dbReference>
<dbReference type="Pfam" id="PF02798">
    <property type="entry name" value="GST_N"/>
    <property type="match status" value="1"/>
</dbReference>
<dbReference type="SFLD" id="SFLDS00019">
    <property type="entry name" value="Glutathione_Transferase_(cytos"/>
    <property type="match status" value="1"/>
</dbReference>
<keyword evidence="9" id="KW-1185">Reference proteome</keyword>
<dbReference type="SFLD" id="SFLDG00358">
    <property type="entry name" value="Main_(cytGST)"/>
    <property type="match status" value="1"/>
</dbReference>
<dbReference type="EC" id="2.5.1.18" evidence="6"/>
<dbReference type="SUPFAM" id="SSF52833">
    <property type="entry name" value="Thioredoxin-like"/>
    <property type="match status" value="1"/>
</dbReference>
<dbReference type="EMBL" id="UGSG01000001">
    <property type="protein sequence ID" value="SUA76019.1"/>
    <property type="molecule type" value="Genomic_DNA"/>
</dbReference>
<protein>
    <submittedName>
        <fullName evidence="6 7">Glutathione S-transferase</fullName>
        <ecNumber evidence="6">2.5.1.18</ecNumber>
    </submittedName>
</protein>
<reference evidence="6 8" key="1">
    <citation type="submission" date="2018-06" db="EMBL/GenBank/DDBJ databases">
        <authorList>
            <consortium name="Pathogen Informatics"/>
            <person name="Doyle S."/>
        </authorList>
    </citation>
    <scope>NUCLEOTIDE SEQUENCE [LARGE SCALE GENOMIC DNA]</scope>
    <source>
        <strain evidence="6 8">NCTC13160</strain>
    </source>
</reference>
<dbReference type="GO" id="GO:0004364">
    <property type="term" value="F:glutathione transferase activity"/>
    <property type="evidence" value="ECO:0007669"/>
    <property type="project" value="UniProtKB-EC"/>
</dbReference>
<dbReference type="PANTHER" id="PTHR44051:SF19">
    <property type="entry name" value="DISULFIDE-BOND OXIDOREDUCTASE YFCG"/>
    <property type="match status" value="1"/>
</dbReference>
<accession>A0A378YHZ2</accession>
<dbReference type="Gene3D" id="3.40.30.10">
    <property type="entry name" value="Glutaredoxin"/>
    <property type="match status" value="1"/>
</dbReference>
<dbReference type="InterPro" id="IPR036249">
    <property type="entry name" value="Thioredoxin-like_sf"/>
</dbReference>
<evidence type="ECO:0000313" key="9">
    <source>
        <dbReference type="Proteomes" id="UP000361468"/>
    </source>
</evidence>
<dbReference type="PANTHER" id="PTHR44051">
    <property type="entry name" value="GLUTATHIONE S-TRANSFERASE-RELATED"/>
    <property type="match status" value="1"/>
</dbReference>
<evidence type="ECO:0000259" key="4">
    <source>
        <dbReference type="PROSITE" id="PS50404"/>
    </source>
</evidence>
<gene>
    <name evidence="6" type="primary">gstB_2</name>
    <name evidence="6" type="ORF">NCTC13160_01171</name>
    <name evidence="7" type="ORF">PPN31119_03461</name>
</gene>
<dbReference type="CDD" id="cd03047">
    <property type="entry name" value="GST_N_2"/>
    <property type="match status" value="1"/>
</dbReference>
<dbReference type="EMBL" id="CABPSO010000012">
    <property type="protein sequence ID" value="VVE69994.1"/>
    <property type="molecule type" value="Genomic_DNA"/>
</dbReference>
<reference evidence="7 9" key="2">
    <citation type="submission" date="2019-08" db="EMBL/GenBank/DDBJ databases">
        <authorList>
            <person name="Peeters C."/>
        </authorList>
    </citation>
    <scope>NUCLEOTIDE SEQUENCE [LARGE SCALE GENOMIC DNA]</scope>
    <source>
        <strain evidence="7 9">LMG 31119</strain>
    </source>
</reference>
<evidence type="ECO:0000256" key="1">
    <source>
        <dbReference type="ARBA" id="ARBA00007409"/>
    </source>
</evidence>
<dbReference type="GeneID" id="57199638"/>
<evidence type="ECO:0000259" key="5">
    <source>
        <dbReference type="PROSITE" id="PS50405"/>
    </source>
</evidence>
<dbReference type="InterPro" id="IPR004046">
    <property type="entry name" value="GST_C"/>
</dbReference>
<evidence type="ECO:0000256" key="2">
    <source>
        <dbReference type="ARBA" id="ARBA00022679"/>
    </source>
</evidence>
<dbReference type="STRING" id="93220.A6P55_03055"/>
<dbReference type="Pfam" id="PF00043">
    <property type="entry name" value="GST_C"/>
    <property type="match status" value="1"/>
</dbReference>
<dbReference type="Proteomes" id="UP000254573">
    <property type="component" value="Unassembled WGS sequence"/>
</dbReference>
<dbReference type="FunFam" id="3.40.30.10:FF:000039">
    <property type="entry name" value="Glutathione S-transferase domain"/>
    <property type="match status" value="1"/>
</dbReference>
<dbReference type="SFLD" id="SFLDG01150">
    <property type="entry name" value="Main.1:_Beta-like"/>
    <property type="match status" value="1"/>
</dbReference>
<organism evidence="6 8">
    <name type="scientific">Pandoraea pnomenusa</name>
    <dbReference type="NCBI Taxonomy" id="93220"/>
    <lineage>
        <taxon>Bacteria</taxon>
        <taxon>Pseudomonadati</taxon>
        <taxon>Pseudomonadota</taxon>
        <taxon>Betaproteobacteria</taxon>
        <taxon>Burkholderiales</taxon>
        <taxon>Burkholderiaceae</taxon>
        <taxon>Pandoraea</taxon>
    </lineage>
</organism>
<evidence type="ECO:0000256" key="3">
    <source>
        <dbReference type="RuleBase" id="RU003494"/>
    </source>
</evidence>
<feature type="domain" description="GST N-terminal" evidence="4">
    <location>
        <begin position="1"/>
        <end position="81"/>
    </location>
</feature>
<dbReference type="Gene3D" id="1.20.1050.10">
    <property type="match status" value="1"/>
</dbReference>
<dbReference type="InterPro" id="IPR004045">
    <property type="entry name" value="Glutathione_S-Trfase_N"/>
</dbReference>
<evidence type="ECO:0000313" key="7">
    <source>
        <dbReference type="EMBL" id="VVE69994.1"/>
    </source>
</evidence>
<dbReference type="RefSeq" id="WP_023595223.1">
    <property type="nucleotide sequence ID" value="NC_023018.2"/>
</dbReference>
<name>A0A378YHZ2_9BURK</name>
<keyword evidence="2 6" id="KW-0808">Transferase</keyword>
<dbReference type="OrthoDB" id="5958450at2"/>
<dbReference type="PROSITE" id="PS50404">
    <property type="entry name" value="GST_NTER"/>
    <property type="match status" value="1"/>
</dbReference>
<dbReference type="InterPro" id="IPR010987">
    <property type="entry name" value="Glutathione-S-Trfase_C-like"/>
</dbReference>
<dbReference type="InterPro" id="IPR036282">
    <property type="entry name" value="Glutathione-S-Trfase_C_sf"/>
</dbReference>
<evidence type="ECO:0000313" key="8">
    <source>
        <dbReference type="Proteomes" id="UP000254573"/>
    </source>
</evidence>
<proteinExistence type="inferred from homology"/>
<sequence>MIKLYGRATSGNVQKVIFLLEELGQPYERLDYGRQFGNTGTPEYLAMNPTNKVPTLADGELVIWESNTILRYLASRQASSLYPADPAQRTFVERWMDWTLASLNPVYLAGFKDAKKPREAQAADTGPNLAAELTILDKHLREVPWCAGQAISLADIALAPLVRRCVNFPFDLPALPGIAAWLGRIEARPAFAKATSAG</sequence>
<dbReference type="KEGG" id="ppno:DA70_00400"/>